<dbReference type="InterPro" id="IPR011047">
    <property type="entry name" value="Quinoprotein_ADH-like_sf"/>
</dbReference>
<dbReference type="OrthoDB" id="1073324at2"/>
<gene>
    <name evidence="1" type="ORF">CJ231_10965</name>
</gene>
<comment type="caution">
    <text evidence="1">The sequence shown here is derived from an EMBL/GenBank/DDBJ whole genome shotgun (WGS) entry which is preliminary data.</text>
</comment>
<dbReference type="GeneID" id="97998985"/>
<sequence length="345" mass="40566">MRYIESQKIENVKSFCPSNGDYAYTKEQKGYLYIDGVLLEKDDAPLELSLRGKYMYVWYSHLGSLELYEGHTLLNSIERNVILLNEQTQYIGKTYEEFNPFRQGYNFASPIDGQLILPEFIPYMLYVEDDIIIAYDNFSGEFKRINTQIETLWQFPLSLLGGTEYEPDGTDKIDKILGVIHGNIWFYTDFYRLVALDLETGNKVYSFDCFGVYLDKRTNNIFAISSNVITIIDTEKLAVIERYDFLETDPTGIGTYRRVFSPMLQGDYFTFLGEKEEDFGSNMRRIGIFDYKARKLVWEYELISIDEYEQTRNHLVPSKPLYMIGNKLYIKDFKNTLHIFEREDI</sequence>
<evidence type="ECO:0000313" key="1">
    <source>
        <dbReference type="EMBL" id="PMC23190.1"/>
    </source>
</evidence>
<dbReference type="SUPFAM" id="SSF50998">
    <property type="entry name" value="Quinoprotein alcohol dehydrogenase-like"/>
    <property type="match status" value="1"/>
</dbReference>
<dbReference type="AlphaFoldDB" id="A0A2N6QNU7"/>
<dbReference type="InterPro" id="IPR015943">
    <property type="entry name" value="WD40/YVTN_repeat-like_dom_sf"/>
</dbReference>
<dbReference type="Gene3D" id="2.130.10.10">
    <property type="entry name" value="YVTN repeat-like/Quinoprotein amine dehydrogenase"/>
    <property type="match status" value="1"/>
</dbReference>
<evidence type="ECO:0000313" key="2">
    <source>
        <dbReference type="Proteomes" id="UP000235564"/>
    </source>
</evidence>
<proteinExistence type="predicted"/>
<organism evidence="1 2">
    <name type="scientific">Hoylesella buccalis</name>
    <dbReference type="NCBI Taxonomy" id="28127"/>
    <lineage>
        <taxon>Bacteria</taxon>
        <taxon>Pseudomonadati</taxon>
        <taxon>Bacteroidota</taxon>
        <taxon>Bacteroidia</taxon>
        <taxon>Bacteroidales</taxon>
        <taxon>Prevotellaceae</taxon>
        <taxon>Hoylesella</taxon>
    </lineage>
</organism>
<evidence type="ECO:0008006" key="3">
    <source>
        <dbReference type="Google" id="ProtNLM"/>
    </source>
</evidence>
<protein>
    <recommendedName>
        <fullName evidence="3">6-bladed beta-propeller</fullName>
    </recommendedName>
</protein>
<reference evidence="1 2" key="1">
    <citation type="submission" date="2017-09" db="EMBL/GenBank/DDBJ databases">
        <title>Bacterial strain isolated from the female urinary microbiota.</title>
        <authorList>
            <person name="Thomas-White K."/>
            <person name="Kumar N."/>
            <person name="Forster S."/>
            <person name="Putonti C."/>
            <person name="Lawley T."/>
            <person name="Wolfe A.J."/>
        </authorList>
    </citation>
    <scope>NUCLEOTIDE SEQUENCE [LARGE SCALE GENOMIC DNA]</scope>
    <source>
        <strain evidence="1 2">UMB0536</strain>
    </source>
</reference>
<dbReference type="RefSeq" id="WP_004350150.1">
    <property type="nucleotide sequence ID" value="NZ_CP085926.1"/>
</dbReference>
<accession>A0A2N6QNU7</accession>
<name>A0A2N6QNU7_9BACT</name>
<dbReference type="EMBL" id="PNGJ01000010">
    <property type="protein sequence ID" value="PMC23190.1"/>
    <property type="molecule type" value="Genomic_DNA"/>
</dbReference>
<dbReference type="Proteomes" id="UP000235564">
    <property type="component" value="Unassembled WGS sequence"/>
</dbReference>